<dbReference type="Proteomes" id="UP001401887">
    <property type="component" value="Unassembled WGS sequence"/>
</dbReference>
<dbReference type="InterPro" id="IPR036086">
    <property type="entry name" value="ParB/Sulfiredoxin_sf"/>
</dbReference>
<protein>
    <submittedName>
        <fullName evidence="4">Nucleoid occlusion protein</fullName>
    </submittedName>
</protein>
<dbReference type="InterPro" id="IPR029063">
    <property type="entry name" value="SAM-dependent_MTases_sf"/>
</dbReference>
<evidence type="ECO:0000259" key="3">
    <source>
        <dbReference type="SMART" id="SM00470"/>
    </source>
</evidence>
<dbReference type="EMBL" id="BAABRP010000027">
    <property type="protein sequence ID" value="GAA5514923.1"/>
    <property type="molecule type" value="Genomic_DNA"/>
</dbReference>
<dbReference type="InterPro" id="IPR007848">
    <property type="entry name" value="Small_mtfrase_dom"/>
</dbReference>
<dbReference type="InterPro" id="IPR004437">
    <property type="entry name" value="ParB/RepB/Spo0J"/>
</dbReference>
<proteinExistence type="inferred from homology"/>
<dbReference type="PANTHER" id="PTHR33375:SF7">
    <property type="entry name" value="CHROMOSOME 2-PARTITIONING PROTEIN PARB-RELATED"/>
    <property type="match status" value="1"/>
</dbReference>
<feature type="compositionally biased region" description="Basic and acidic residues" evidence="2">
    <location>
        <begin position="630"/>
        <end position="649"/>
    </location>
</feature>
<dbReference type="SMART" id="SM00470">
    <property type="entry name" value="ParB"/>
    <property type="match status" value="1"/>
</dbReference>
<gene>
    <name evidence="4" type="primary">noc_5</name>
    <name evidence="4" type="ORF">Dcar01_03687</name>
</gene>
<dbReference type="Gene3D" id="3.90.1530.30">
    <property type="match status" value="1"/>
</dbReference>
<dbReference type="InterPro" id="IPR002052">
    <property type="entry name" value="DNA_methylase_N6_adenine_CS"/>
</dbReference>
<comment type="similarity">
    <text evidence="1">Belongs to the ParB family.</text>
</comment>
<dbReference type="InterPro" id="IPR003115">
    <property type="entry name" value="ParB_N"/>
</dbReference>
<dbReference type="Pfam" id="PF02195">
    <property type="entry name" value="ParB_N"/>
    <property type="match status" value="1"/>
</dbReference>
<dbReference type="Gene3D" id="1.10.10.2830">
    <property type="match status" value="1"/>
</dbReference>
<dbReference type="Gene3D" id="3.40.50.150">
    <property type="entry name" value="Vaccinia Virus protein VP39"/>
    <property type="match status" value="1"/>
</dbReference>
<dbReference type="CDD" id="cd16406">
    <property type="entry name" value="ParB_N_like"/>
    <property type="match status" value="1"/>
</dbReference>
<organism evidence="4 5">
    <name type="scientific">Deinococcus carri</name>
    <dbReference type="NCBI Taxonomy" id="1211323"/>
    <lineage>
        <taxon>Bacteria</taxon>
        <taxon>Thermotogati</taxon>
        <taxon>Deinococcota</taxon>
        <taxon>Deinococci</taxon>
        <taxon>Deinococcales</taxon>
        <taxon>Deinococcaceae</taxon>
        <taxon>Deinococcus</taxon>
    </lineage>
</organism>
<comment type="caution">
    <text evidence="4">The sequence shown here is derived from an EMBL/GenBank/DDBJ whole genome shotgun (WGS) entry which is preliminary data.</text>
</comment>
<evidence type="ECO:0000313" key="4">
    <source>
        <dbReference type="EMBL" id="GAA5514923.1"/>
    </source>
</evidence>
<dbReference type="InterPro" id="IPR050336">
    <property type="entry name" value="Chromosome_partition/occlusion"/>
</dbReference>
<dbReference type="SUPFAM" id="SSF110849">
    <property type="entry name" value="ParB/Sulfiredoxin"/>
    <property type="match status" value="1"/>
</dbReference>
<keyword evidence="5" id="KW-1185">Reference proteome</keyword>
<evidence type="ECO:0000313" key="5">
    <source>
        <dbReference type="Proteomes" id="UP001401887"/>
    </source>
</evidence>
<dbReference type="PANTHER" id="PTHR33375">
    <property type="entry name" value="CHROMOSOME-PARTITIONING PROTEIN PARB-RELATED"/>
    <property type="match status" value="1"/>
</dbReference>
<reference evidence="4 5" key="1">
    <citation type="submission" date="2024-02" db="EMBL/GenBank/DDBJ databases">
        <title>Deinococcus carri NBRC 110142.</title>
        <authorList>
            <person name="Ichikawa N."/>
            <person name="Katano-Makiyama Y."/>
            <person name="Hidaka K."/>
        </authorList>
    </citation>
    <scope>NUCLEOTIDE SEQUENCE [LARGE SCALE GENOMIC DNA]</scope>
    <source>
        <strain evidence="4 5">NBRC 110142</strain>
    </source>
</reference>
<name>A0ABP9WEC8_9DEIO</name>
<sequence length="967" mass="104745">MSTLNPAVQDALCDATISEDGLTLTLAGQLDRATYQATAKAIEALGGKWNRKAKAHLFTRDVREVLAGVLDGDRLPKKNPLAFFPTPEPVVVEMFKRIWPWPNGSRFLEPSAGEGAIADLLWGKHSVYADCVELDEDRAQTIRKKGYPVVGSDFLAFTPETPYDYVLMNPPFTAEGDPQAYITHIEHALKCLRPGGELLAVVPGGFAWLTRQRVAAFREFCTKHAQSPLHEFVPGTFKASGTDIATCLIHITKPEEAAMPAPAEQPKKDRKSSKKMEVAEMSEPVVEEAAAAPVAAELPGTPTLLPEQPAPAPTVTPILDGSTSSVFRLEQLVPSPLNPRKQFEQSALEELAESIFHKGLMQNLVGRVAENGQDVEVVAGGRRLRALKVLAEQGRIPADYPVPVRVQPLTDLEALQLATAENVERRNMTPIEEADAFAQMVALGATPEDIALRFGYNLRTVQQRLVLAEGLGEDGRKLFADGTIGLGQAQVIAQSAGPLRKHVVAEAKRGGSISSLNSLIKRSSFLVEYAKFDVRASKLEVVGDLYGDSPARFADPKAALACQMDWVKARATDLEGKKEQHFVEVQVQNKDYLSASYDEYTSYDAPKELLGTVILVSSVTGEVKETRVARKSEIKSHEAKKQAQERKQAATEASGSEGGAIRKSAWTDGHMARASALRTSLLGDHKRAVALTILSMLEAAPVSLRASLSHAQATPIPAGLDRLRQIDVKVSGALAVTGEAAPKKPLGLRFGYSAEGKEAYAVLQTLLTLSLEELLDIQSVLIAQAVGGWSEYNPLHAPYEFVSRLAADTGATVAFRLTDAHLKAYPRDRLLELAADAGIEQGHGLEGEMSKLATNKDIRAAILQHADALAERGYVPPIARFPEVVGPDPVDVAYRADAKAVVLRLSDVQLDELLEDLGYDTTNEDVTASGLNLIQQEIDDMDDEELRGWEALKRLAAQLGPDQTAAD</sequence>
<accession>A0ABP9WEC8</accession>
<dbReference type="PRINTS" id="PR00507">
    <property type="entry name" value="N12N6MTFRASE"/>
</dbReference>
<feature type="region of interest" description="Disordered" evidence="2">
    <location>
        <begin position="256"/>
        <end position="280"/>
    </location>
</feature>
<dbReference type="NCBIfam" id="TIGR00180">
    <property type="entry name" value="parB_part"/>
    <property type="match status" value="1"/>
</dbReference>
<evidence type="ECO:0000256" key="2">
    <source>
        <dbReference type="SAM" id="MobiDB-lite"/>
    </source>
</evidence>
<dbReference type="Pfam" id="PF05175">
    <property type="entry name" value="MTS"/>
    <property type="match status" value="1"/>
</dbReference>
<feature type="domain" description="ParB-like N-terminal" evidence="3">
    <location>
        <begin position="325"/>
        <end position="423"/>
    </location>
</feature>
<dbReference type="SUPFAM" id="SSF53335">
    <property type="entry name" value="S-adenosyl-L-methionine-dependent methyltransferases"/>
    <property type="match status" value="1"/>
</dbReference>
<dbReference type="SUPFAM" id="SSF109709">
    <property type="entry name" value="KorB DNA-binding domain-like"/>
    <property type="match status" value="1"/>
</dbReference>
<feature type="region of interest" description="Disordered" evidence="2">
    <location>
        <begin position="630"/>
        <end position="665"/>
    </location>
</feature>
<dbReference type="RefSeq" id="WP_345468202.1">
    <property type="nucleotide sequence ID" value="NZ_BAABRP010000027.1"/>
</dbReference>
<dbReference type="CDD" id="cd02440">
    <property type="entry name" value="AdoMet_MTases"/>
    <property type="match status" value="1"/>
</dbReference>
<dbReference type="PROSITE" id="PS00092">
    <property type="entry name" value="N6_MTASE"/>
    <property type="match status" value="1"/>
</dbReference>
<evidence type="ECO:0000256" key="1">
    <source>
        <dbReference type="ARBA" id="ARBA00006295"/>
    </source>
</evidence>